<dbReference type="PANTHER" id="PTHR33877:SF1">
    <property type="entry name" value="TYPE IV METHYL-DIRECTED RESTRICTION ENZYME ECOKMCRA"/>
    <property type="match status" value="1"/>
</dbReference>
<sequence length="194" mass="22066">MSRRPGAPYDDRVEKDGRVLIYEGHDAPQIKGGPDPKTLDQPERTPRGALTQNGLFLQAASRHREAGASAEHVRVYEKIRTGIWTFNGTFRLIDAWREQSNQRMVFKFRLEIDPTATPITDSREPVLEQNRVIPTTVKLTVWQRDKGKCVRCGSNDNLHFDHVIPYSLGGSSLVESNIQLLCARHNLAKHDRIE</sequence>
<evidence type="ECO:0000256" key="1">
    <source>
        <dbReference type="SAM" id="MobiDB-lite"/>
    </source>
</evidence>
<dbReference type="InterPro" id="IPR003615">
    <property type="entry name" value="HNH_nuc"/>
</dbReference>
<dbReference type="InterPro" id="IPR052892">
    <property type="entry name" value="NA-targeting_endonuclease"/>
</dbReference>
<accession>A0A7I7Q0M8</accession>
<dbReference type="EMBL" id="AP022587">
    <property type="protein sequence ID" value="BBY19863.1"/>
    <property type="molecule type" value="Genomic_DNA"/>
</dbReference>
<dbReference type="AlphaFoldDB" id="A0A7I7Q0M8"/>
<keyword evidence="4" id="KW-1185">Reference proteome</keyword>
<evidence type="ECO:0000313" key="4">
    <source>
        <dbReference type="Proteomes" id="UP000467130"/>
    </source>
</evidence>
<feature type="compositionally biased region" description="Basic and acidic residues" evidence="1">
    <location>
        <begin position="37"/>
        <end position="46"/>
    </location>
</feature>
<dbReference type="GO" id="GO:0008270">
    <property type="term" value="F:zinc ion binding"/>
    <property type="evidence" value="ECO:0007669"/>
    <property type="project" value="InterPro"/>
</dbReference>
<dbReference type="GO" id="GO:0003676">
    <property type="term" value="F:nucleic acid binding"/>
    <property type="evidence" value="ECO:0007669"/>
    <property type="project" value="InterPro"/>
</dbReference>
<evidence type="ECO:0000313" key="3">
    <source>
        <dbReference type="EMBL" id="BBY19863.1"/>
    </source>
</evidence>
<dbReference type="SMART" id="SM00507">
    <property type="entry name" value="HNHc"/>
    <property type="match status" value="1"/>
</dbReference>
<dbReference type="Proteomes" id="UP000467130">
    <property type="component" value="Chromosome"/>
</dbReference>
<proteinExistence type="predicted"/>
<dbReference type="GO" id="GO:0004519">
    <property type="term" value="F:endonuclease activity"/>
    <property type="evidence" value="ECO:0007669"/>
    <property type="project" value="InterPro"/>
</dbReference>
<dbReference type="PANTHER" id="PTHR33877">
    <property type="entry name" value="SLL1193 PROTEIN"/>
    <property type="match status" value="1"/>
</dbReference>
<feature type="domain" description="HNH nuclease" evidence="2">
    <location>
        <begin position="136"/>
        <end position="187"/>
    </location>
</feature>
<evidence type="ECO:0000259" key="2">
    <source>
        <dbReference type="SMART" id="SM00507"/>
    </source>
</evidence>
<name>A0A7I7Q0M8_9MYCO</name>
<protein>
    <recommendedName>
        <fullName evidence="2">HNH nuclease domain-containing protein</fullName>
    </recommendedName>
</protein>
<dbReference type="Pfam" id="PF01844">
    <property type="entry name" value="HNH"/>
    <property type="match status" value="1"/>
</dbReference>
<dbReference type="KEGG" id="msto:MSTO_00680"/>
<feature type="region of interest" description="Disordered" evidence="1">
    <location>
        <begin position="22"/>
        <end position="46"/>
    </location>
</feature>
<gene>
    <name evidence="3" type="ORF">MSTO_00680</name>
</gene>
<dbReference type="InterPro" id="IPR002711">
    <property type="entry name" value="HNH"/>
</dbReference>
<dbReference type="Gene3D" id="1.10.30.50">
    <property type="match status" value="1"/>
</dbReference>
<dbReference type="RefSeq" id="WP_197939565.1">
    <property type="nucleotide sequence ID" value="NZ_AP022587.1"/>
</dbReference>
<organism evidence="3 4">
    <name type="scientific">Mycobacterium stomatepiae</name>
    <dbReference type="NCBI Taxonomy" id="470076"/>
    <lineage>
        <taxon>Bacteria</taxon>
        <taxon>Bacillati</taxon>
        <taxon>Actinomycetota</taxon>
        <taxon>Actinomycetes</taxon>
        <taxon>Mycobacteriales</taxon>
        <taxon>Mycobacteriaceae</taxon>
        <taxon>Mycobacterium</taxon>
        <taxon>Mycobacterium simiae complex</taxon>
    </lineage>
</organism>
<reference evidence="3 4" key="1">
    <citation type="journal article" date="2019" name="Emerg. Microbes Infect.">
        <title>Comprehensive subspecies identification of 175 nontuberculous mycobacteria species based on 7547 genomic profiles.</title>
        <authorList>
            <person name="Matsumoto Y."/>
            <person name="Kinjo T."/>
            <person name="Motooka D."/>
            <person name="Nabeya D."/>
            <person name="Jung N."/>
            <person name="Uechi K."/>
            <person name="Horii T."/>
            <person name="Iida T."/>
            <person name="Fujita J."/>
            <person name="Nakamura S."/>
        </authorList>
    </citation>
    <scope>NUCLEOTIDE SEQUENCE [LARGE SCALE GENOMIC DNA]</scope>
    <source>
        <strain evidence="3 4">JCM 17783</strain>
    </source>
</reference>